<dbReference type="FunFam" id="3.20.20.10:FF:000003">
    <property type="entry name" value="Diaminopimelate decarboxylase"/>
    <property type="match status" value="1"/>
</dbReference>
<dbReference type="InterPro" id="IPR002986">
    <property type="entry name" value="DAP_deCOOHase_LysA"/>
</dbReference>
<dbReference type="NCBIfam" id="TIGR01048">
    <property type="entry name" value="lysA"/>
    <property type="match status" value="1"/>
</dbReference>
<dbReference type="InterPro" id="IPR029066">
    <property type="entry name" value="PLP-binding_barrel"/>
</dbReference>
<feature type="active site" description="Proton donor" evidence="7">
    <location>
        <position position="358"/>
    </location>
</feature>
<dbReference type="Proteomes" id="UP000192660">
    <property type="component" value="Unassembled WGS sequence"/>
</dbReference>
<keyword evidence="4 5" id="KW-0456">Lyase</keyword>
<comment type="cofactor">
    <cofactor evidence="1 5 7 8">
        <name>pyridoxal 5'-phosphate</name>
        <dbReference type="ChEBI" id="CHEBI:597326"/>
    </cofactor>
</comment>
<dbReference type="Pfam" id="PF02784">
    <property type="entry name" value="Orn_Arg_deC_N"/>
    <property type="match status" value="1"/>
</dbReference>
<dbReference type="InterPro" id="IPR009006">
    <property type="entry name" value="Ala_racemase/Decarboxylase_C"/>
</dbReference>
<evidence type="ECO:0000256" key="6">
    <source>
        <dbReference type="NCBIfam" id="TIGR01048"/>
    </source>
</evidence>
<dbReference type="GO" id="GO:0008836">
    <property type="term" value="F:diaminopimelate decarboxylase activity"/>
    <property type="evidence" value="ECO:0007669"/>
    <property type="project" value="UniProtKB-UniRule"/>
</dbReference>
<accession>A0A1W1WK89</accession>
<dbReference type="SUPFAM" id="SSF50621">
    <property type="entry name" value="Alanine racemase C-terminal domain-like"/>
    <property type="match status" value="1"/>
</dbReference>
<comment type="catalytic activity">
    <reaction evidence="5 8">
        <text>meso-2,6-diaminopimelate + H(+) = L-lysine + CO2</text>
        <dbReference type="Rhea" id="RHEA:15101"/>
        <dbReference type="ChEBI" id="CHEBI:15378"/>
        <dbReference type="ChEBI" id="CHEBI:16526"/>
        <dbReference type="ChEBI" id="CHEBI:32551"/>
        <dbReference type="ChEBI" id="CHEBI:57791"/>
        <dbReference type="EC" id="4.1.1.20"/>
    </reaction>
</comment>
<dbReference type="STRING" id="28034.BFX07_11120"/>
<dbReference type="InterPro" id="IPR000183">
    <property type="entry name" value="Orn/DAP/Arg_de-COase"/>
</dbReference>
<keyword evidence="3 5" id="KW-0663">Pyridoxal phosphate</keyword>
<dbReference type="HAMAP" id="MF_02120">
    <property type="entry name" value="LysA"/>
    <property type="match status" value="1"/>
</dbReference>
<name>A0A1W1WK89_SULTA</name>
<keyword evidence="2 5" id="KW-0210">Decarboxylase</keyword>
<reference evidence="11" key="1">
    <citation type="submission" date="2017-04" db="EMBL/GenBank/DDBJ databases">
        <authorList>
            <person name="Varghese N."/>
            <person name="Submissions S."/>
        </authorList>
    </citation>
    <scope>NUCLEOTIDE SEQUENCE [LARGE SCALE GENOMIC DNA]</scope>
    <source>
        <strain evidence="11">DSM 9293</strain>
    </source>
</reference>
<gene>
    <name evidence="5" type="primary">lysA</name>
    <name evidence="10" type="ORF">SAMN00768000_2819</name>
</gene>
<evidence type="ECO:0000256" key="7">
    <source>
        <dbReference type="PIRSR" id="PIRSR600183-50"/>
    </source>
</evidence>
<dbReference type="InterPro" id="IPR022653">
    <property type="entry name" value="De-COase2_pyr-phos_BS"/>
</dbReference>
<dbReference type="RefSeq" id="WP_020373151.1">
    <property type="nucleotide sequence ID" value="NZ_FWWY01000001.1"/>
</dbReference>
<protein>
    <recommendedName>
        <fullName evidence="5 6">Diaminopimelate decarboxylase</fullName>
        <shortName evidence="5">DAP decarboxylase</shortName>
        <shortName evidence="5">DAPDC</shortName>
        <ecNumber evidence="5 6">4.1.1.20</ecNumber>
    </recommendedName>
</protein>
<dbReference type="EC" id="4.1.1.20" evidence="5 6"/>
<feature type="binding site" evidence="5">
    <location>
        <position position="332"/>
    </location>
    <ligand>
        <name>substrate</name>
    </ligand>
</feature>
<evidence type="ECO:0000256" key="1">
    <source>
        <dbReference type="ARBA" id="ARBA00001933"/>
    </source>
</evidence>
<keyword evidence="11" id="KW-1185">Reference proteome</keyword>
<dbReference type="PROSITE" id="PS00878">
    <property type="entry name" value="ODR_DC_2_1"/>
    <property type="match status" value="1"/>
</dbReference>
<feature type="binding site" evidence="5">
    <location>
        <position position="359"/>
    </location>
    <ligand>
        <name>substrate</name>
    </ligand>
</feature>
<dbReference type="AlphaFoldDB" id="A0A1W1WK89"/>
<keyword evidence="5" id="KW-0028">Amino-acid biosynthesis</keyword>
<dbReference type="PRINTS" id="PR01181">
    <property type="entry name" value="DAPDCRBXLASE"/>
</dbReference>
<feature type="binding site" evidence="5">
    <location>
        <begin position="288"/>
        <end position="291"/>
    </location>
    <ligand>
        <name>pyridoxal 5'-phosphate</name>
        <dbReference type="ChEBI" id="CHEBI:597326"/>
    </ligand>
</feature>
<evidence type="ECO:0000256" key="3">
    <source>
        <dbReference type="ARBA" id="ARBA00022898"/>
    </source>
</evidence>
<dbReference type="GO" id="GO:0030170">
    <property type="term" value="F:pyridoxal phosphate binding"/>
    <property type="evidence" value="ECO:0007669"/>
    <property type="project" value="UniProtKB-UniRule"/>
</dbReference>
<dbReference type="Gene3D" id="2.40.37.10">
    <property type="entry name" value="Lyase, Ornithine Decarboxylase, Chain A, domain 1"/>
    <property type="match status" value="1"/>
</dbReference>
<keyword evidence="5 8" id="KW-0457">Lysine biosynthesis</keyword>
<feature type="binding site" evidence="5">
    <location>
        <position position="291"/>
    </location>
    <ligand>
        <name>substrate</name>
    </ligand>
</feature>
<dbReference type="EMBL" id="FWWY01000001">
    <property type="protein sequence ID" value="SMC06430.1"/>
    <property type="molecule type" value="Genomic_DNA"/>
</dbReference>
<feature type="binding site" evidence="5">
    <location>
        <position position="387"/>
    </location>
    <ligand>
        <name>pyridoxal 5'-phosphate</name>
        <dbReference type="ChEBI" id="CHEBI:597326"/>
    </ligand>
</feature>
<evidence type="ECO:0000313" key="11">
    <source>
        <dbReference type="Proteomes" id="UP000192660"/>
    </source>
</evidence>
<dbReference type="Gene3D" id="3.20.20.10">
    <property type="entry name" value="Alanine racemase"/>
    <property type="match status" value="1"/>
</dbReference>
<comment type="similarity">
    <text evidence="5">Belongs to the Orn/Lys/Arg decarboxylase class-II family. LysA subfamily.</text>
</comment>
<feature type="binding site" evidence="5">
    <location>
        <position position="247"/>
    </location>
    <ligand>
        <name>pyridoxal 5'-phosphate</name>
        <dbReference type="ChEBI" id="CHEBI:597326"/>
    </ligand>
</feature>
<dbReference type="OrthoDB" id="9802241at2"/>
<evidence type="ECO:0000256" key="5">
    <source>
        <dbReference type="HAMAP-Rule" id="MF_02120"/>
    </source>
</evidence>
<dbReference type="UniPathway" id="UPA00034">
    <property type="reaction ID" value="UER00027"/>
</dbReference>
<evidence type="ECO:0000259" key="9">
    <source>
        <dbReference type="Pfam" id="PF02784"/>
    </source>
</evidence>
<organism evidence="10 11">
    <name type="scientific">Sulfobacillus thermosulfidooxidans (strain DSM 9293 / VKM B-1269 / AT-1)</name>
    <dbReference type="NCBI Taxonomy" id="929705"/>
    <lineage>
        <taxon>Bacteria</taxon>
        <taxon>Bacillati</taxon>
        <taxon>Bacillota</taxon>
        <taxon>Clostridia</taxon>
        <taxon>Eubacteriales</taxon>
        <taxon>Clostridiales Family XVII. Incertae Sedis</taxon>
        <taxon>Sulfobacillus</taxon>
    </lineage>
</organism>
<sequence>MFPDTYQRDEHNRISIGGVPIRQLAEAYGTPLYVLDYATMLHRIHAFQEALNEMTPPGRAFYAGKAFLTTAMAGFLNAHGMGLDVVSGGELYTAIAAGFDMQNIVFHGNVKTAEEIQLALEHNVGYVVVDSLDELHLIDEIAARMSIKAPVLLRLTPGIEAHTHAFIQTGQFDSKFGFSMKDGIHEEAVSVALASSHIDLKGFHAHIGSQIFDEDPFVHNAMRLMEFIQSLWEQRRFWPEVLDIGGGFGVQYTHKDDPPEVPSILARVNQAVQALTPRECEPPVIFIEPGRAIVAEAGVTVYQVNATKTVPGGKNYIAVDGGMGDNIRPALYQAEYMAQVDGKPIDGVALYTLAGRYCESGDILIRDVVLPPVEVGDYVVVFGTGAYNYAMSSNYNRVPKPAVVLVADGHSQLWVKRETYQDLVAQDLPWRDPADLRDFL</sequence>
<dbReference type="GO" id="GO:0009089">
    <property type="term" value="P:lysine biosynthetic process via diaminopimelate"/>
    <property type="evidence" value="ECO:0007669"/>
    <property type="project" value="UniProtKB-UniRule"/>
</dbReference>
<evidence type="ECO:0000256" key="4">
    <source>
        <dbReference type="ARBA" id="ARBA00023239"/>
    </source>
</evidence>
<dbReference type="PANTHER" id="PTHR43727:SF2">
    <property type="entry name" value="GROUP IV DECARBOXYLASE"/>
    <property type="match status" value="1"/>
</dbReference>
<dbReference type="PANTHER" id="PTHR43727">
    <property type="entry name" value="DIAMINOPIMELATE DECARBOXYLASE"/>
    <property type="match status" value="1"/>
</dbReference>
<comment type="subunit">
    <text evidence="5">Homodimer.</text>
</comment>
<feature type="modified residue" description="N6-(pyridoxal phosphate)lysine" evidence="5 7">
    <location>
        <position position="65"/>
    </location>
</feature>
<dbReference type="PRINTS" id="PR01179">
    <property type="entry name" value="ODADCRBXLASE"/>
</dbReference>
<evidence type="ECO:0000313" key="10">
    <source>
        <dbReference type="EMBL" id="SMC06430.1"/>
    </source>
</evidence>
<feature type="binding site" evidence="5">
    <location>
        <position position="328"/>
    </location>
    <ligand>
        <name>substrate</name>
    </ligand>
</feature>
<dbReference type="SUPFAM" id="SSF51419">
    <property type="entry name" value="PLP-binding barrel"/>
    <property type="match status" value="1"/>
</dbReference>
<proteinExistence type="inferred from homology"/>
<evidence type="ECO:0000256" key="8">
    <source>
        <dbReference type="RuleBase" id="RU003738"/>
    </source>
</evidence>
<evidence type="ECO:0000256" key="2">
    <source>
        <dbReference type="ARBA" id="ARBA00022793"/>
    </source>
</evidence>
<comment type="pathway">
    <text evidence="5 8">Amino-acid biosynthesis; L-lysine biosynthesis via DAP pathway; L-lysine from DL-2,6-diaminopimelate: step 1/1.</text>
</comment>
<feature type="domain" description="Orn/DAP/Arg decarboxylase 2 N-terminal" evidence="9">
    <location>
        <begin position="43"/>
        <end position="295"/>
    </location>
</feature>
<comment type="function">
    <text evidence="5">Specifically catalyzes the decarboxylation of meso-diaminopimelate (meso-DAP) to L-lysine.</text>
</comment>
<feature type="binding site" evidence="5">
    <location>
        <position position="387"/>
    </location>
    <ligand>
        <name>substrate</name>
    </ligand>
</feature>
<dbReference type="CDD" id="cd06828">
    <property type="entry name" value="PLPDE_III_DapDC"/>
    <property type="match status" value="1"/>
</dbReference>
<dbReference type="InterPro" id="IPR022644">
    <property type="entry name" value="De-COase2_N"/>
</dbReference>